<proteinExistence type="predicted"/>
<comment type="caution">
    <text evidence="2">The sequence shown here is derived from an EMBL/GenBank/DDBJ whole genome shotgun (WGS) entry which is preliminary data.</text>
</comment>
<evidence type="ECO:0000313" key="3">
    <source>
        <dbReference type="Proteomes" id="UP000050514"/>
    </source>
</evidence>
<keyword evidence="1" id="KW-0812">Transmembrane</keyword>
<dbReference type="SUPFAM" id="SSF52540">
    <property type="entry name" value="P-loop containing nucleoside triphosphate hydrolases"/>
    <property type="match status" value="1"/>
</dbReference>
<feature type="transmembrane region" description="Helical" evidence="1">
    <location>
        <begin position="175"/>
        <end position="197"/>
    </location>
</feature>
<dbReference type="InterPro" id="IPR027417">
    <property type="entry name" value="P-loop_NTPase"/>
</dbReference>
<dbReference type="PATRIC" id="fig|360411.5.peg.3594"/>
<feature type="transmembrane region" description="Helical" evidence="1">
    <location>
        <begin position="63"/>
        <end position="85"/>
    </location>
</feature>
<keyword evidence="1" id="KW-0472">Membrane</keyword>
<feature type="transmembrane region" description="Helical" evidence="1">
    <location>
        <begin position="106"/>
        <end position="137"/>
    </location>
</feature>
<feature type="transmembrane region" description="Helical" evidence="1">
    <location>
        <begin position="217"/>
        <end position="238"/>
    </location>
</feature>
<keyword evidence="3" id="KW-1185">Reference proteome</keyword>
<dbReference type="PANTHER" id="PTHR34301:SF8">
    <property type="entry name" value="ATPASE DOMAIN-CONTAINING PROTEIN"/>
    <property type="match status" value="1"/>
</dbReference>
<dbReference type="OrthoDB" id="153203at2"/>
<reference evidence="2 3" key="1">
    <citation type="submission" date="2015-07" db="EMBL/GenBank/DDBJ databases">
        <title>Draft genome of Bellilinea caldifistulae DSM 17877.</title>
        <authorList>
            <person name="Hemp J."/>
            <person name="Ward L.M."/>
            <person name="Pace L.A."/>
            <person name="Fischer W.W."/>
        </authorList>
    </citation>
    <scope>NUCLEOTIDE SEQUENCE [LARGE SCALE GENOMIC DNA]</scope>
    <source>
        <strain evidence="2 3">GOMI-1</strain>
    </source>
</reference>
<evidence type="ECO:0000313" key="2">
    <source>
        <dbReference type="EMBL" id="KPL77614.1"/>
    </source>
</evidence>
<feature type="transmembrane region" description="Helical" evidence="1">
    <location>
        <begin position="336"/>
        <end position="355"/>
    </location>
</feature>
<protein>
    <recommendedName>
        <fullName evidence="4">ATP-binding protein</fullName>
    </recommendedName>
</protein>
<gene>
    <name evidence="2" type="ORF">AC812_03585</name>
</gene>
<dbReference type="Proteomes" id="UP000050514">
    <property type="component" value="Unassembled WGS sequence"/>
</dbReference>
<name>A0A0P6XQT1_9CHLR</name>
<dbReference type="STRING" id="360411.AC812_03585"/>
<dbReference type="PANTHER" id="PTHR34301">
    <property type="entry name" value="DNA-BINDING PROTEIN-RELATED"/>
    <property type="match status" value="1"/>
</dbReference>
<evidence type="ECO:0000256" key="1">
    <source>
        <dbReference type="SAM" id="Phobius"/>
    </source>
</evidence>
<keyword evidence="1" id="KW-1133">Transmembrane helix</keyword>
<dbReference type="RefSeq" id="WP_061913560.1">
    <property type="nucleotide sequence ID" value="NZ_DF967971.1"/>
</dbReference>
<sequence>MIPTPAPLAPANQIKPVSPMRILFWLIVHPSAWQRYLGRIDPALPLDFSLSELTDEQRRNRPLISLLISTWLRLGVWVALLIPLFRLIFGDSLHDLPLNLAIGVSYALSASVGGALLSGFGSGLTFGFVLGLGIGLLPQDMDAYFVVTAAAAGMAASVQLNLLQVRQRPTSILRCLWGTVTGILVSIGVIWGFWVIASGELINTPQTLQIDQTISGSTLVLLIGSGLPVGFSTVWLTLHLRSRRGWRQVLLPAILLTVWMTFGYAGLVSQSSQAILMNVNAGMIGGVFIPLLFGLSSTLTRQIGGNNAAAVASSLVAGIGWIPIGPHVLGGYQHHPHVITTALVVLVFGLTISFWRPLVFYPLVAIWNNLCFNLDQNRPAELRWFWLHAAFWDEKQRLIWPDLDEYLLLLFERQPEMLQDVLLYLSATAQRSVAQKVQIELTARQFEACKDVHSLASIRHRTAVGLLEGPLSTILIALHNISRDVDHALRQNTPYQQRLGLGMARDKLATLQNELLLSRDPQSQRFSPIIAQWQHILVSHIEAMTIPAQYQQEIPNPYICGMPLSEQQSLLFVGRSEIIERINQMLMQEKCPPLLLFGQRRMGKTSLLLNLSHFLASNIIPCFVDCQGLAGFQDSDELVPEFVELVRQSALRFRNIELPPFKSQLSSGNGSLYQMLNHWLAATEKQLESHQQTLLLAMDEFESLELLMNANLNLARLYLGFARHTVQHHPRFKILLAGTHLPEEMPLWRDFLINARVLKIEYLTRAETLQLIEQPVKPFPLTYPPDVSQAIYEMTRGHPYLVQSLCFELVMLKNEQPLASRFRVSSADLEEALQRAHRANMIFFNDLAHNQLSPLAASMAIALARQGAAAYLSADEWQQIFPTYSASGLADLLRRDVIEAVNGGYRFQVEFIRRWFAEQPITFYSQSSAS</sequence>
<organism evidence="2 3">
    <name type="scientific">Bellilinea caldifistulae</name>
    <dbReference type="NCBI Taxonomy" id="360411"/>
    <lineage>
        <taxon>Bacteria</taxon>
        <taxon>Bacillati</taxon>
        <taxon>Chloroflexota</taxon>
        <taxon>Anaerolineae</taxon>
        <taxon>Anaerolineales</taxon>
        <taxon>Anaerolineaceae</taxon>
        <taxon>Bellilinea</taxon>
    </lineage>
</organism>
<feature type="transmembrane region" description="Helical" evidence="1">
    <location>
        <begin position="307"/>
        <end position="324"/>
    </location>
</feature>
<feature type="transmembrane region" description="Helical" evidence="1">
    <location>
        <begin position="250"/>
        <end position="269"/>
    </location>
</feature>
<dbReference type="AlphaFoldDB" id="A0A0P6XQT1"/>
<dbReference type="EMBL" id="LGHJ01000009">
    <property type="protein sequence ID" value="KPL77614.1"/>
    <property type="molecule type" value="Genomic_DNA"/>
</dbReference>
<feature type="transmembrane region" description="Helical" evidence="1">
    <location>
        <begin position="275"/>
        <end position="295"/>
    </location>
</feature>
<evidence type="ECO:0008006" key="4">
    <source>
        <dbReference type="Google" id="ProtNLM"/>
    </source>
</evidence>
<dbReference type="Gene3D" id="3.40.50.300">
    <property type="entry name" value="P-loop containing nucleotide triphosphate hydrolases"/>
    <property type="match status" value="1"/>
</dbReference>
<accession>A0A0P6XQT1</accession>
<feature type="transmembrane region" description="Helical" evidence="1">
    <location>
        <begin position="143"/>
        <end position="163"/>
    </location>
</feature>